<dbReference type="RefSeq" id="WP_138748751.1">
    <property type="nucleotide sequence ID" value="NZ_VCLB01000006.1"/>
</dbReference>
<evidence type="ECO:0000313" key="2">
    <source>
        <dbReference type="Proteomes" id="UP000307874"/>
    </source>
</evidence>
<reference evidence="1 2" key="1">
    <citation type="submission" date="2019-05" db="EMBL/GenBank/DDBJ databases">
        <authorList>
            <person name="Lee S.D."/>
        </authorList>
    </citation>
    <scope>NUCLEOTIDE SEQUENCE [LARGE SCALE GENOMIC DNA]</scope>
    <source>
        <strain evidence="1 2">GH2-6</strain>
    </source>
</reference>
<protein>
    <submittedName>
        <fullName evidence="1">DUF1045 domain-containing protein</fullName>
    </submittedName>
</protein>
<comment type="caution">
    <text evidence="1">The sequence shown here is derived from an EMBL/GenBank/DDBJ whole genome shotgun (WGS) entry which is preliminary data.</text>
</comment>
<dbReference type="AlphaFoldDB" id="A0A5C4JQK5"/>
<gene>
    <name evidence="1" type="ORF">FF124_12095</name>
</gene>
<dbReference type="EMBL" id="VCLB01000006">
    <property type="protein sequence ID" value="TNB47590.1"/>
    <property type="molecule type" value="Genomic_DNA"/>
</dbReference>
<sequence length="240" mass="26359">MPSDQPRYAISFTPAPHEALGIVGANWIGRNAYSGQSIEPPMIGGMSLSEIAFHTALPRRYGFQGMLKSPFHLAEGASEALLLNALMRFATGWKPFFLPPLKVVRRRDSLAFAPAIAVPALDELAAAVVSEFDPFRAPLSEAELERRDTGALSPVQFANLHRWGEPDVMSAFAFHMPLTGPLQPRDMERMERAALEFFGPILAEPVEFENIALFVEEEPGAPFCVHSLHPMGALPARRIA</sequence>
<keyword evidence="2" id="KW-1185">Reference proteome</keyword>
<dbReference type="OrthoDB" id="4954742at2"/>
<name>A0A5C4JQK5_9HYPH</name>
<reference evidence="1 2" key="2">
    <citation type="submission" date="2019-06" db="EMBL/GenBank/DDBJ databases">
        <title>Martelella lutilitoris sp. nov., isolated from a tidal mudflat.</title>
        <authorList>
            <person name="Kim Y.-J."/>
        </authorList>
    </citation>
    <scope>NUCLEOTIDE SEQUENCE [LARGE SCALE GENOMIC DNA]</scope>
    <source>
        <strain evidence="1 2">GH2-6</strain>
    </source>
</reference>
<dbReference type="InterPro" id="IPR009389">
    <property type="entry name" value="DUF1045"/>
</dbReference>
<organism evidence="1 2">
    <name type="scientific">Martelella lutilitoris</name>
    <dbReference type="NCBI Taxonomy" id="2583532"/>
    <lineage>
        <taxon>Bacteria</taxon>
        <taxon>Pseudomonadati</taxon>
        <taxon>Pseudomonadota</taxon>
        <taxon>Alphaproteobacteria</taxon>
        <taxon>Hyphomicrobiales</taxon>
        <taxon>Aurantimonadaceae</taxon>
        <taxon>Martelella</taxon>
    </lineage>
</organism>
<dbReference type="PIRSF" id="PIRSF033328">
    <property type="entry name" value="Phest_Mll4975"/>
    <property type="match status" value="1"/>
</dbReference>
<proteinExistence type="predicted"/>
<evidence type="ECO:0000313" key="1">
    <source>
        <dbReference type="EMBL" id="TNB47590.1"/>
    </source>
</evidence>
<accession>A0A5C4JQK5</accession>
<dbReference type="Proteomes" id="UP000307874">
    <property type="component" value="Unassembled WGS sequence"/>
</dbReference>
<dbReference type="Pfam" id="PF06299">
    <property type="entry name" value="DUF1045"/>
    <property type="match status" value="1"/>
</dbReference>